<feature type="region of interest" description="Disordered" evidence="2">
    <location>
        <begin position="243"/>
        <end position="317"/>
    </location>
</feature>
<protein>
    <recommendedName>
        <fullName evidence="3">CCHC-type domain-containing protein</fullName>
    </recommendedName>
</protein>
<feature type="region of interest" description="Disordered" evidence="2">
    <location>
        <begin position="1"/>
        <end position="41"/>
    </location>
</feature>
<dbReference type="AlphaFoldDB" id="A0AAV4DZD7"/>
<comment type="caution">
    <text evidence="4">The sequence shown here is derived from an EMBL/GenBank/DDBJ whole genome shotgun (WGS) entry which is preliminary data.</text>
</comment>
<feature type="compositionally biased region" description="Acidic residues" evidence="2">
    <location>
        <begin position="256"/>
        <end position="296"/>
    </location>
</feature>
<organism evidence="4 5">
    <name type="scientific">Plakobranchus ocellatus</name>
    <dbReference type="NCBI Taxonomy" id="259542"/>
    <lineage>
        <taxon>Eukaryota</taxon>
        <taxon>Metazoa</taxon>
        <taxon>Spiralia</taxon>
        <taxon>Lophotrochozoa</taxon>
        <taxon>Mollusca</taxon>
        <taxon>Gastropoda</taxon>
        <taxon>Heterobranchia</taxon>
        <taxon>Euthyneura</taxon>
        <taxon>Panpulmonata</taxon>
        <taxon>Sacoglossa</taxon>
        <taxon>Placobranchoidea</taxon>
        <taxon>Plakobranchidae</taxon>
        <taxon>Plakobranchus</taxon>
    </lineage>
</organism>
<dbReference type="GO" id="GO:0008270">
    <property type="term" value="F:zinc ion binding"/>
    <property type="evidence" value="ECO:0007669"/>
    <property type="project" value="UniProtKB-KW"/>
</dbReference>
<sequence length="382" mass="41712">MSKPSASSRSYSSGRFRSTSAGGGRNRRAPPTSTSGQGPRFNVANVTCHQCGGRGHIRSECPSRVKQANETYTTPSASSHCCECEAQNDYVRTGHLRIESCKIFDRVSTLLRDSGCNTVGVNKLLVPPDCYTGREIVVNTFCCKNKIFPTCIVNVQTPYFSGDVEACLLDDPVADLIVGNIKGSKPLFPLSTVQSPLSVNDTPFACVVTRAQALKEESGTPAIPIQGGGPGILQSFSDFPLRQREDPSLTPWFSKEEEEEEEEEDDDDDDDDEEEDEEEEEEEKEEEAEEEEEEEVFVQLRGSQSAPSRLTSSQSPAGVIPISSLTIDLISTYSWRDPNQLPHLNVQLEGSQSVPSRLTSSQRPAGGIPISPLTIDLISRSS</sequence>
<feature type="compositionally biased region" description="Polar residues" evidence="2">
    <location>
        <begin position="350"/>
        <end position="363"/>
    </location>
</feature>
<dbReference type="PROSITE" id="PS50158">
    <property type="entry name" value="ZF_CCHC"/>
    <property type="match status" value="1"/>
</dbReference>
<feature type="region of interest" description="Disordered" evidence="2">
    <location>
        <begin position="350"/>
        <end position="370"/>
    </location>
</feature>
<feature type="domain" description="CCHC-type" evidence="3">
    <location>
        <begin position="48"/>
        <end position="63"/>
    </location>
</feature>
<dbReference type="InterPro" id="IPR001878">
    <property type="entry name" value="Znf_CCHC"/>
</dbReference>
<dbReference type="SUPFAM" id="SSF48371">
    <property type="entry name" value="ARM repeat"/>
    <property type="match status" value="1"/>
</dbReference>
<dbReference type="SUPFAM" id="SSF57756">
    <property type="entry name" value="Retrovirus zinc finger-like domains"/>
    <property type="match status" value="1"/>
</dbReference>
<evidence type="ECO:0000313" key="4">
    <source>
        <dbReference type="EMBL" id="GFO49385.1"/>
    </source>
</evidence>
<evidence type="ECO:0000256" key="1">
    <source>
        <dbReference type="PROSITE-ProRule" id="PRU00047"/>
    </source>
</evidence>
<keyword evidence="5" id="KW-1185">Reference proteome</keyword>
<dbReference type="SMART" id="SM00343">
    <property type="entry name" value="ZnF_C2HC"/>
    <property type="match status" value="1"/>
</dbReference>
<evidence type="ECO:0000259" key="3">
    <source>
        <dbReference type="PROSITE" id="PS50158"/>
    </source>
</evidence>
<dbReference type="Gene3D" id="3.30.70.2850">
    <property type="match status" value="1"/>
</dbReference>
<dbReference type="GO" id="GO:0003676">
    <property type="term" value="F:nucleic acid binding"/>
    <property type="evidence" value="ECO:0007669"/>
    <property type="project" value="InterPro"/>
</dbReference>
<dbReference type="Gene3D" id="4.10.60.10">
    <property type="entry name" value="Zinc finger, CCHC-type"/>
    <property type="match status" value="1"/>
</dbReference>
<dbReference type="PANTHER" id="PTHR46888">
    <property type="entry name" value="ZINC KNUCKLE DOMAINCONTAINING PROTEIN-RELATED"/>
    <property type="match status" value="1"/>
</dbReference>
<feature type="compositionally biased region" description="Polar residues" evidence="2">
    <location>
        <begin position="301"/>
        <end position="316"/>
    </location>
</feature>
<keyword evidence="1" id="KW-0862">Zinc</keyword>
<gene>
    <name evidence="4" type="ORF">PoB_007589000</name>
</gene>
<dbReference type="InterPro" id="IPR036875">
    <property type="entry name" value="Znf_CCHC_sf"/>
</dbReference>
<reference evidence="4 5" key="1">
    <citation type="journal article" date="2021" name="Elife">
        <title>Chloroplast acquisition without the gene transfer in kleptoplastic sea slugs, Plakobranchus ocellatus.</title>
        <authorList>
            <person name="Maeda T."/>
            <person name="Takahashi S."/>
            <person name="Yoshida T."/>
            <person name="Shimamura S."/>
            <person name="Takaki Y."/>
            <person name="Nagai Y."/>
            <person name="Toyoda A."/>
            <person name="Suzuki Y."/>
            <person name="Arimoto A."/>
            <person name="Ishii H."/>
            <person name="Satoh N."/>
            <person name="Nishiyama T."/>
            <person name="Hasebe M."/>
            <person name="Maruyama T."/>
            <person name="Minagawa J."/>
            <person name="Obokata J."/>
            <person name="Shigenobu S."/>
        </authorList>
    </citation>
    <scope>NUCLEOTIDE SEQUENCE [LARGE SCALE GENOMIC DNA]</scope>
</reference>
<name>A0AAV4DZD7_9GAST</name>
<proteinExistence type="predicted"/>
<dbReference type="InterPro" id="IPR016024">
    <property type="entry name" value="ARM-type_fold"/>
</dbReference>
<keyword evidence="1" id="KW-0479">Metal-binding</keyword>
<dbReference type="Proteomes" id="UP000735302">
    <property type="component" value="Unassembled WGS sequence"/>
</dbReference>
<accession>A0AAV4DZD7</accession>
<dbReference type="EMBL" id="BLXT01008482">
    <property type="protein sequence ID" value="GFO49385.1"/>
    <property type="molecule type" value="Genomic_DNA"/>
</dbReference>
<feature type="compositionally biased region" description="Low complexity" evidence="2">
    <location>
        <begin position="1"/>
        <end position="20"/>
    </location>
</feature>
<evidence type="ECO:0000256" key="2">
    <source>
        <dbReference type="SAM" id="MobiDB-lite"/>
    </source>
</evidence>
<dbReference type="Pfam" id="PF00098">
    <property type="entry name" value="zf-CCHC"/>
    <property type="match status" value="1"/>
</dbReference>
<keyword evidence="1" id="KW-0863">Zinc-finger</keyword>
<evidence type="ECO:0000313" key="5">
    <source>
        <dbReference type="Proteomes" id="UP000735302"/>
    </source>
</evidence>
<dbReference type="PANTHER" id="PTHR46888:SF1">
    <property type="entry name" value="RIBONUCLEASE H"/>
    <property type="match status" value="1"/>
</dbReference>